<keyword evidence="3" id="KW-0560">Oxidoreductase</keyword>
<name>A0ABN2DYK2_9ACTN</name>
<dbReference type="PANTHER" id="PTHR42847:SF4">
    <property type="entry name" value="ALKANESULFONATE MONOOXYGENASE-RELATED"/>
    <property type="match status" value="1"/>
</dbReference>
<keyword evidence="4" id="KW-0503">Monooxygenase</keyword>
<dbReference type="PANTHER" id="PTHR42847">
    <property type="entry name" value="ALKANESULFONATE MONOOXYGENASE"/>
    <property type="match status" value="1"/>
</dbReference>
<evidence type="ECO:0000256" key="2">
    <source>
        <dbReference type="ARBA" id="ARBA00022643"/>
    </source>
</evidence>
<reference evidence="6 7" key="1">
    <citation type="journal article" date="2019" name="Int. J. Syst. Evol. Microbiol.">
        <title>The Global Catalogue of Microorganisms (GCM) 10K type strain sequencing project: providing services to taxonomists for standard genome sequencing and annotation.</title>
        <authorList>
            <consortium name="The Broad Institute Genomics Platform"/>
            <consortium name="The Broad Institute Genome Sequencing Center for Infectious Disease"/>
            <person name="Wu L."/>
            <person name="Ma J."/>
        </authorList>
    </citation>
    <scope>NUCLEOTIDE SEQUENCE [LARGE SCALE GENOMIC DNA]</scope>
    <source>
        <strain evidence="6 7">JCM 14969</strain>
    </source>
</reference>
<dbReference type="Proteomes" id="UP001500393">
    <property type="component" value="Unassembled WGS sequence"/>
</dbReference>
<comment type="caution">
    <text evidence="6">The sequence shown here is derived from an EMBL/GenBank/DDBJ whole genome shotgun (WGS) entry which is preliminary data.</text>
</comment>
<dbReference type="RefSeq" id="WP_344217750.1">
    <property type="nucleotide sequence ID" value="NZ_BAAAOS010000033.1"/>
</dbReference>
<evidence type="ECO:0000313" key="7">
    <source>
        <dbReference type="Proteomes" id="UP001500393"/>
    </source>
</evidence>
<evidence type="ECO:0000256" key="1">
    <source>
        <dbReference type="ARBA" id="ARBA00022630"/>
    </source>
</evidence>
<dbReference type="SUPFAM" id="SSF51679">
    <property type="entry name" value="Bacterial luciferase-like"/>
    <property type="match status" value="1"/>
</dbReference>
<evidence type="ECO:0000259" key="5">
    <source>
        <dbReference type="Pfam" id="PF00296"/>
    </source>
</evidence>
<sequence>MKIGAVFPQLEIGADPAVVRAWTETVEEVGYTHALAYDHVLGADPANRPGWTGYTDQSLFHEVFVLFGYMAAITTSLELVTGVLVLPQRQTALVAKQAAEVDVLSGGRLRLGVGIGWNAVEYQALGVPFEQRGARLTEQVDLLRKLWAEPVISYQGRFDEVEEAGLNPLPPRPDIPVWFGGRAEAVLRRTGRIGDGWMPQSAPDDRARAEVERVRSYAVEAGRDPAEIGFEPRLTLGAVPEKDWQGFVEGWRELGATHLCVNTMNMGLAKPEDHAAVLRDVLPLLRGSSTESLTEEKE</sequence>
<protein>
    <recommendedName>
        <fullName evidence="5">Luciferase-like domain-containing protein</fullName>
    </recommendedName>
</protein>
<evidence type="ECO:0000256" key="3">
    <source>
        <dbReference type="ARBA" id="ARBA00023002"/>
    </source>
</evidence>
<keyword evidence="1" id="KW-0285">Flavoprotein</keyword>
<dbReference type="InterPro" id="IPR011251">
    <property type="entry name" value="Luciferase-like_dom"/>
</dbReference>
<dbReference type="Pfam" id="PF00296">
    <property type="entry name" value="Bac_luciferase"/>
    <property type="match status" value="1"/>
</dbReference>
<keyword evidence="7" id="KW-1185">Reference proteome</keyword>
<evidence type="ECO:0000256" key="4">
    <source>
        <dbReference type="ARBA" id="ARBA00023033"/>
    </source>
</evidence>
<proteinExistence type="predicted"/>
<keyword evidence="2" id="KW-0288">FMN</keyword>
<dbReference type="InterPro" id="IPR036661">
    <property type="entry name" value="Luciferase-like_sf"/>
</dbReference>
<organism evidence="6 7">
    <name type="scientific">Kribbella sancticallisti</name>
    <dbReference type="NCBI Taxonomy" id="460087"/>
    <lineage>
        <taxon>Bacteria</taxon>
        <taxon>Bacillati</taxon>
        <taxon>Actinomycetota</taxon>
        <taxon>Actinomycetes</taxon>
        <taxon>Propionibacteriales</taxon>
        <taxon>Kribbellaceae</taxon>
        <taxon>Kribbella</taxon>
    </lineage>
</organism>
<feature type="domain" description="Luciferase-like" evidence="5">
    <location>
        <begin position="15"/>
        <end position="230"/>
    </location>
</feature>
<evidence type="ECO:0000313" key="6">
    <source>
        <dbReference type="EMBL" id="GAA1589722.1"/>
    </source>
</evidence>
<dbReference type="Gene3D" id="3.20.20.30">
    <property type="entry name" value="Luciferase-like domain"/>
    <property type="match status" value="1"/>
</dbReference>
<gene>
    <name evidence="6" type="ORF">GCM10009789_49180</name>
</gene>
<dbReference type="InterPro" id="IPR050172">
    <property type="entry name" value="SsuD_RutA_monooxygenase"/>
</dbReference>
<dbReference type="InterPro" id="IPR019921">
    <property type="entry name" value="Lucif-like_OxRdtase_Rv2161c"/>
</dbReference>
<dbReference type="EMBL" id="BAAAOS010000033">
    <property type="protein sequence ID" value="GAA1589722.1"/>
    <property type="molecule type" value="Genomic_DNA"/>
</dbReference>
<dbReference type="NCBIfam" id="TIGR03619">
    <property type="entry name" value="F420_Rv2161c"/>
    <property type="match status" value="1"/>
</dbReference>
<accession>A0ABN2DYK2</accession>